<dbReference type="PROSITE" id="PS00894">
    <property type="entry name" value="HTH_DEOR_1"/>
    <property type="match status" value="1"/>
</dbReference>
<accession>A0A420F0S9</accession>
<dbReference type="SUPFAM" id="SSF46785">
    <property type="entry name" value="Winged helix' DNA-binding domain"/>
    <property type="match status" value="1"/>
</dbReference>
<dbReference type="Pfam" id="PF25583">
    <property type="entry name" value="WCX"/>
    <property type="match status" value="1"/>
</dbReference>
<keyword evidence="1" id="KW-0805">Transcription regulation</keyword>
<dbReference type="InterPro" id="IPR036388">
    <property type="entry name" value="WH-like_DNA-bd_sf"/>
</dbReference>
<reference evidence="5 6" key="1">
    <citation type="journal article" date="2018" name="Int. J. Syst. Evol. Microbiol.">
        <title>Micromonospora globbae sp. nov., an endophytic actinomycete isolated from roots of Globba winitii C. H. Wright.</title>
        <authorList>
            <person name="Kuncharoen N."/>
            <person name="Pittayakhajonwut P."/>
            <person name="Tanasupawat S."/>
        </authorList>
    </citation>
    <scope>NUCLEOTIDE SEQUENCE [LARGE SCALE GENOMIC DNA]</scope>
    <source>
        <strain evidence="5 6">WPS1-2</strain>
    </source>
</reference>
<feature type="domain" description="HTH deoR-type" evidence="4">
    <location>
        <begin position="4"/>
        <end position="59"/>
    </location>
</feature>
<dbReference type="PANTHER" id="PTHR34580:SF3">
    <property type="entry name" value="PROTEIN PAFB"/>
    <property type="match status" value="1"/>
</dbReference>
<dbReference type="InterPro" id="IPR018356">
    <property type="entry name" value="Tscrpt_reg_HTH_DeoR_CS"/>
</dbReference>
<dbReference type="PANTHER" id="PTHR34580">
    <property type="match status" value="1"/>
</dbReference>
<comment type="caution">
    <text evidence="5">The sequence shown here is derived from an EMBL/GenBank/DDBJ whole genome shotgun (WGS) entry which is preliminary data.</text>
</comment>
<evidence type="ECO:0000313" key="5">
    <source>
        <dbReference type="EMBL" id="RKF26583.1"/>
    </source>
</evidence>
<dbReference type="InterPro" id="IPR057727">
    <property type="entry name" value="WCX_dom"/>
</dbReference>
<keyword evidence="3" id="KW-0804">Transcription</keyword>
<dbReference type="InterPro" id="IPR013196">
    <property type="entry name" value="HTH_11"/>
</dbReference>
<evidence type="ECO:0000256" key="2">
    <source>
        <dbReference type="ARBA" id="ARBA00023125"/>
    </source>
</evidence>
<dbReference type="PIRSF" id="PIRSF016838">
    <property type="entry name" value="PafC"/>
    <property type="match status" value="1"/>
</dbReference>
<evidence type="ECO:0000313" key="6">
    <source>
        <dbReference type="Proteomes" id="UP000285744"/>
    </source>
</evidence>
<evidence type="ECO:0000256" key="1">
    <source>
        <dbReference type="ARBA" id="ARBA00023015"/>
    </source>
</evidence>
<dbReference type="InterPro" id="IPR028349">
    <property type="entry name" value="PafC-like"/>
</dbReference>
<dbReference type="GO" id="GO:0003700">
    <property type="term" value="F:DNA-binding transcription factor activity"/>
    <property type="evidence" value="ECO:0007669"/>
    <property type="project" value="InterPro"/>
</dbReference>
<evidence type="ECO:0000256" key="3">
    <source>
        <dbReference type="ARBA" id="ARBA00023163"/>
    </source>
</evidence>
<dbReference type="OrthoDB" id="8555652at2"/>
<protein>
    <submittedName>
        <fullName evidence="5">WYL domain-containing protein</fullName>
    </submittedName>
</protein>
<proteinExistence type="predicted"/>
<evidence type="ECO:0000259" key="4">
    <source>
        <dbReference type="PROSITE" id="PS51000"/>
    </source>
</evidence>
<dbReference type="PROSITE" id="PS52050">
    <property type="entry name" value="WYL"/>
    <property type="match status" value="1"/>
</dbReference>
<sequence length="326" mass="35388">MPTTSARLLSLLSLLQARRDWPGALLAERLEVSPRTVRRDVDRLRELGYPIVASRGPDGGYRLGAGTRLPPLLFDDEQAVALAIALQTAATAGAGIEEAATRALTTVRQVMPARLRHRVDALQVTAVDAAPPDPPADSGVLVALSAAVRAREVLRFDYARARGSDDGGSPPRRVEPHHLVTWGGRWYLVAWDLDRRDWRTFRADRITPRTPTGPRFTPRELPTGDVAAFVTGRFRGADGSGDWPCRGEVILDLPATTVATYTRDGIVEELGTDRCRLTLGSWSWAGLAAAIGRFDADIEVVGPAELRDAFARLARRYARAATGAVS</sequence>
<dbReference type="Pfam" id="PF13280">
    <property type="entry name" value="WYL"/>
    <property type="match status" value="1"/>
</dbReference>
<dbReference type="InterPro" id="IPR026881">
    <property type="entry name" value="WYL_dom"/>
</dbReference>
<dbReference type="RefSeq" id="WP_120328935.1">
    <property type="nucleotide sequence ID" value="NZ_RAQQ01000009.1"/>
</dbReference>
<dbReference type="InterPro" id="IPR051534">
    <property type="entry name" value="CBASS_pafABC_assoc_protein"/>
</dbReference>
<dbReference type="Proteomes" id="UP000285744">
    <property type="component" value="Unassembled WGS sequence"/>
</dbReference>
<dbReference type="InterPro" id="IPR036390">
    <property type="entry name" value="WH_DNA-bd_sf"/>
</dbReference>
<dbReference type="AlphaFoldDB" id="A0A420F0S9"/>
<dbReference type="PROSITE" id="PS51000">
    <property type="entry name" value="HTH_DEOR_2"/>
    <property type="match status" value="1"/>
</dbReference>
<dbReference type="EMBL" id="RAQQ01000009">
    <property type="protein sequence ID" value="RKF26583.1"/>
    <property type="molecule type" value="Genomic_DNA"/>
</dbReference>
<dbReference type="InterPro" id="IPR001034">
    <property type="entry name" value="DeoR_HTH"/>
</dbReference>
<dbReference type="Gene3D" id="1.10.10.10">
    <property type="entry name" value="Winged helix-like DNA-binding domain superfamily/Winged helix DNA-binding domain"/>
    <property type="match status" value="1"/>
</dbReference>
<dbReference type="Pfam" id="PF08279">
    <property type="entry name" value="HTH_11"/>
    <property type="match status" value="1"/>
</dbReference>
<dbReference type="GO" id="GO:0003677">
    <property type="term" value="F:DNA binding"/>
    <property type="evidence" value="ECO:0007669"/>
    <property type="project" value="UniProtKB-KW"/>
</dbReference>
<gene>
    <name evidence="5" type="ORF">D7I43_14050</name>
</gene>
<keyword evidence="2" id="KW-0238">DNA-binding</keyword>
<name>A0A420F0S9_9ACTN</name>
<organism evidence="5 6">
    <name type="scientific">Micromonospora globbae</name>
    <dbReference type="NCBI Taxonomy" id="1894969"/>
    <lineage>
        <taxon>Bacteria</taxon>
        <taxon>Bacillati</taxon>
        <taxon>Actinomycetota</taxon>
        <taxon>Actinomycetes</taxon>
        <taxon>Micromonosporales</taxon>
        <taxon>Micromonosporaceae</taxon>
        <taxon>Micromonospora</taxon>
    </lineage>
</organism>